<dbReference type="SMART" id="SM00331">
    <property type="entry name" value="PP2C_SIG"/>
    <property type="match status" value="1"/>
</dbReference>
<evidence type="ECO:0000313" key="4">
    <source>
        <dbReference type="EMBL" id="KGG81000.1"/>
    </source>
</evidence>
<name>A0A096BII7_9FIRM</name>
<dbReference type="Pfam" id="PF07228">
    <property type="entry name" value="SpoIIE"/>
    <property type="match status" value="1"/>
</dbReference>
<dbReference type="GO" id="GO:0003723">
    <property type="term" value="F:RNA binding"/>
    <property type="evidence" value="ECO:0007669"/>
    <property type="project" value="UniProtKB-KW"/>
</dbReference>
<dbReference type="PANTHER" id="PTHR43156">
    <property type="entry name" value="STAGE II SPORULATION PROTEIN E-RELATED"/>
    <property type="match status" value="1"/>
</dbReference>
<evidence type="ECO:0000256" key="1">
    <source>
        <dbReference type="ARBA" id="ARBA00022801"/>
    </source>
</evidence>
<dbReference type="STRING" id="1156417.Y919_03250"/>
<organism evidence="4 5">
    <name type="scientific">Caloranaerobacter azorensis H53214</name>
    <dbReference type="NCBI Taxonomy" id="1156417"/>
    <lineage>
        <taxon>Bacteria</taxon>
        <taxon>Bacillati</taxon>
        <taxon>Bacillota</taxon>
        <taxon>Tissierellia</taxon>
        <taxon>Tissierellales</taxon>
        <taxon>Thermohalobacteraceae</taxon>
        <taxon>Caloranaerobacter</taxon>
    </lineage>
</organism>
<dbReference type="InterPro" id="IPR052016">
    <property type="entry name" value="Bact_Sigma-Reg"/>
</dbReference>
<evidence type="ECO:0000259" key="3">
    <source>
        <dbReference type="SMART" id="SM00331"/>
    </source>
</evidence>
<protein>
    <submittedName>
        <fullName evidence="4">Serine/threonine protein phosphatase</fullName>
    </submittedName>
</protein>
<accession>A0A096BII7</accession>
<sequence length="296" mass="32363">MNYFVDVSYDSINKSGEELCGDKVEVIRTDDSIIIVMADGLGSGVKANILATLTTKIAGTMLKEGASIYETVDTITNTLPVCNVRKLAYSTLGIIKIQDDGNVYIVENDTPPLFFIRDGEIIDLDKREVKVNGKVVLESNFKLKQGDTIVMVSDGVIHAGVGGILNLGWQWDNVSDYLKRQIKKGKSAKTISKSLIETCKCLYMDKPGDDTTVVAVRIREPEIINLFAGPPEDKEKDSWLVKNFMESKGKKIVCGGTAAKIVSRELNRDIEVDISTATAEVPPIARISSLLQNSAT</sequence>
<dbReference type="PANTHER" id="PTHR43156:SF2">
    <property type="entry name" value="STAGE II SPORULATION PROTEIN E"/>
    <property type="match status" value="1"/>
</dbReference>
<keyword evidence="2" id="KW-0694">RNA-binding</keyword>
<dbReference type="InterPro" id="IPR001932">
    <property type="entry name" value="PPM-type_phosphatase-like_dom"/>
</dbReference>
<evidence type="ECO:0000313" key="5">
    <source>
        <dbReference type="Proteomes" id="UP000029622"/>
    </source>
</evidence>
<evidence type="ECO:0000256" key="2">
    <source>
        <dbReference type="PROSITE-ProRule" id="PRU00182"/>
    </source>
</evidence>
<dbReference type="SUPFAM" id="SSF81606">
    <property type="entry name" value="PP2C-like"/>
    <property type="match status" value="1"/>
</dbReference>
<proteinExistence type="predicted"/>
<dbReference type="AlphaFoldDB" id="A0A096BII7"/>
<keyword evidence="1" id="KW-0378">Hydrolase</keyword>
<feature type="non-terminal residue" evidence="4">
    <location>
        <position position="296"/>
    </location>
</feature>
<dbReference type="RefSeq" id="WP_035162367.1">
    <property type="nucleotide sequence ID" value="NZ_AZTB01000009.1"/>
</dbReference>
<dbReference type="Proteomes" id="UP000029622">
    <property type="component" value="Unassembled WGS sequence"/>
</dbReference>
<dbReference type="InterPro" id="IPR036457">
    <property type="entry name" value="PPM-type-like_dom_sf"/>
</dbReference>
<dbReference type="GO" id="GO:0016791">
    <property type="term" value="F:phosphatase activity"/>
    <property type="evidence" value="ECO:0007669"/>
    <property type="project" value="TreeGrafter"/>
</dbReference>
<dbReference type="PROSITE" id="PS50889">
    <property type="entry name" value="S4"/>
    <property type="match status" value="1"/>
</dbReference>
<reference evidence="4 5" key="1">
    <citation type="submission" date="2013-12" db="EMBL/GenBank/DDBJ databases">
        <title>Draft genome sequence of Caloranaerobacter sp. H53214.</title>
        <authorList>
            <person name="Jiang L.J."/>
            <person name="Shao Z.Z."/>
            <person name="Long M.N."/>
        </authorList>
    </citation>
    <scope>NUCLEOTIDE SEQUENCE [LARGE SCALE GENOMIC DNA]</scope>
    <source>
        <strain evidence="4 5">H53214</strain>
    </source>
</reference>
<dbReference type="Gene3D" id="3.60.40.10">
    <property type="entry name" value="PPM-type phosphatase domain"/>
    <property type="match status" value="1"/>
</dbReference>
<comment type="caution">
    <text evidence="4">The sequence shown here is derived from an EMBL/GenBank/DDBJ whole genome shotgun (WGS) entry which is preliminary data.</text>
</comment>
<gene>
    <name evidence="4" type="ORF">Y919_03250</name>
</gene>
<feature type="domain" description="PPM-type phosphatase" evidence="3">
    <location>
        <begin position="4"/>
        <end position="218"/>
    </location>
</feature>
<dbReference type="EMBL" id="AZTB01000009">
    <property type="protein sequence ID" value="KGG81000.1"/>
    <property type="molecule type" value="Genomic_DNA"/>
</dbReference>